<dbReference type="Proteomes" id="UP000694891">
    <property type="component" value="Unplaced"/>
</dbReference>
<dbReference type="STRING" id="144197.ENSSPAP00000000367"/>
<dbReference type="RefSeq" id="XP_008292693.1">
    <property type="nucleotide sequence ID" value="XM_008294471.1"/>
</dbReference>
<dbReference type="CTD" id="570100"/>
<proteinExistence type="inferred from homology"/>
<evidence type="ECO:0000313" key="11">
    <source>
        <dbReference type="RefSeq" id="XP_008292693.1"/>
    </source>
</evidence>
<evidence type="ECO:0000256" key="6">
    <source>
        <dbReference type="PIRSR" id="PIRSR621116-50"/>
    </source>
</evidence>
<evidence type="ECO:0000313" key="10">
    <source>
        <dbReference type="Proteomes" id="UP000694891"/>
    </source>
</evidence>
<accession>A0A3B4ZFL2</accession>
<evidence type="ECO:0000256" key="2">
    <source>
        <dbReference type="ARBA" id="ARBA00010575"/>
    </source>
</evidence>
<feature type="compositionally biased region" description="Polar residues" evidence="7">
    <location>
        <begin position="143"/>
        <end position="154"/>
    </location>
</feature>
<dbReference type="GO" id="GO:0003073">
    <property type="term" value="P:regulation of systemic arterial blood pressure"/>
    <property type="evidence" value="ECO:0007669"/>
    <property type="project" value="TreeGrafter"/>
</dbReference>
<protein>
    <submittedName>
        <fullName evidence="9 11">ADM-like</fullName>
    </submittedName>
</protein>
<feature type="chain" id="PRO_5044591190" evidence="8">
    <location>
        <begin position="27"/>
        <end position="169"/>
    </location>
</feature>
<organism evidence="9">
    <name type="scientific">Stegastes partitus</name>
    <name type="common">bicolor damselfish</name>
    <dbReference type="NCBI Taxonomy" id="144197"/>
    <lineage>
        <taxon>Eukaryota</taxon>
        <taxon>Metazoa</taxon>
        <taxon>Chordata</taxon>
        <taxon>Craniata</taxon>
        <taxon>Vertebrata</taxon>
        <taxon>Euteleostomi</taxon>
        <taxon>Actinopterygii</taxon>
        <taxon>Neopterygii</taxon>
        <taxon>Teleostei</taxon>
        <taxon>Neoteleostei</taxon>
        <taxon>Acanthomorphata</taxon>
        <taxon>Ovalentaria</taxon>
        <taxon>Pomacentridae</taxon>
        <taxon>Stegastes</taxon>
    </lineage>
</organism>
<reference evidence="11" key="2">
    <citation type="submission" date="2025-04" db="UniProtKB">
        <authorList>
            <consortium name="RefSeq"/>
        </authorList>
    </citation>
    <scope>IDENTIFICATION</scope>
</reference>
<dbReference type="InterPro" id="IPR021116">
    <property type="entry name" value="Calcitonin/adrenomedullin"/>
</dbReference>
<keyword evidence="5 6" id="KW-1015">Disulfide bond</keyword>
<dbReference type="OrthoDB" id="8771893at2759"/>
<dbReference type="GO" id="GO:0010460">
    <property type="term" value="P:positive regulation of heart rate"/>
    <property type="evidence" value="ECO:0007669"/>
    <property type="project" value="TreeGrafter"/>
</dbReference>
<evidence type="ECO:0000256" key="3">
    <source>
        <dbReference type="ARBA" id="ARBA00022525"/>
    </source>
</evidence>
<evidence type="ECO:0000256" key="7">
    <source>
        <dbReference type="SAM" id="MobiDB-lite"/>
    </source>
</evidence>
<sequence length="169" mass="18973">MRLSLHTVICCCVFTTVLPLVKGATGEPSTSLKKRFRVWLQSHMKRDLRNSLVTANEQDSDIHVGPRQDRHAKALSPPSSFGVNIRPKRSSGCLLVTCLYHDLVDQLNKMTDKRKETKAPEKKIGSKGYGRRRRSLLDAAQLAFQTGRQRQSTKAGRRISRNKSTSTVA</sequence>
<feature type="compositionally biased region" description="Basic and acidic residues" evidence="7">
    <location>
        <begin position="111"/>
        <end position="124"/>
    </location>
</feature>
<dbReference type="GO" id="GO:0031700">
    <property type="term" value="F:adrenomedullin receptor binding"/>
    <property type="evidence" value="ECO:0007669"/>
    <property type="project" value="TreeGrafter"/>
</dbReference>
<feature type="region of interest" description="Disordered" evidence="7">
    <location>
        <begin position="111"/>
        <end position="169"/>
    </location>
</feature>
<dbReference type="PANTHER" id="PTHR23414:SF3">
    <property type="entry name" value="PRO-ADRENOMEDULLIN"/>
    <property type="match status" value="1"/>
</dbReference>
<keyword evidence="3" id="KW-0964">Secreted</keyword>
<evidence type="ECO:0000256" key="4">
    <source>
        <dbReference type="ARBA" id="ARBA00022729"/>
    </source>
</evidence>
<dbReference type="InterPro" id="IPR051665">
    <property type="entry name" value="Adrenomedullin-reg_peptide"/>
</dbReference>
<dbReference type="Ensembl" id="ENSSPAT00000000375.1">
    <property type="protein sequence ID" value="ENSSPAP00000000367.1"/>
    <property type="gene ID" value="ENSSPAG00000000319.1"/>
</dbReference>
<feature type="disulfide bond" evidence="6">
    <location>
        <begin position="93"/>
        <end position="98"/>
    </location>
</feature>
<evidence type="ECO:0000313" key="9">
    <source>
        <dbReference type="Ensembl" id="ENSSPAP00000000367.1"/>
    </source>
</evidence>
<feature type="compositionally biased region" description="Basic and acidic residues" evidence="7">
    <location>
        <begin position="62"/>
        <end position="72"/>
    </location>
</feature>
<dbReference type="Pfam" id="PF00214">
    <property type="entry name" value="Calc_CGRP_IAPP"/>
    <property type="match status" value="1"/>
</dbReference>
<dbReference type="PANTHER" id="PTHR23414">
    <property type="entry name" value="ADRENOMEDULLIN, ADM"/>
    <property type="match status" value="1"/>
</dbReference>
<comment type="subcellular location">
    <subcellularLocation>
        <location evidence="1">Secreted</location>
    </subcellularLocation>
</comment>
<comment type="similarity">
    <text evidence="2">Belongs to the adrenomedullin family.</text>
</comment>
<reference evidence="9" key="1">
    <citation type="submission" date="2023-09" db="UniProtKB">
        <authorList>
            <consortium name="Ensembl"/>
        </authorList>
    </citation>
    <scope>IDENTIFICATION</scope>
</reference>
<feature type="signal peptide" evidence="8">
    <location>
        <begin position="1"/>
        <end position="26"/>
    </location>
</feature>
<gene>
    <name evidence="11" type="primary">LOC103366682</name>
</gene>
<dbReference type="GO" id="GO:0005615">
    <property type="term" value="C:extracellular space"/>
    <property type="evidence" value="ECO:0007669"/>
    <property type="project" value="TreeGrafter"/>
</dbReference>
<dbReference type="GO" id="GO:1990410">
    <property type="term" value="P:adrenomedullin receptor signaling pathway"/>
    <property type="evidence" value="ECO:0007669"/>
    <property type="project" value="TreeGrafter"/>
</dbReference>
<keyword evidence="4 8" id="KW-0732">Signal</keyword>
<evidence type="ECO:0000256" key="1">
    <source>
        <dbReference type="ARBA" id="ARBA00004613"/>
    </source>
</evidence>
<feature type="region of interest" description="Disordered" evidence="7">
    <location>
        <begin position="62"/>
        <end position="81"/>
    </location>
</feature>
<evidence type="ECO:0000256" key="5">
    <source>
        <dbReference type="ARBA" id="ARBA00023157"/>
    </source>
</evidence>
<dbReference type="AlphaFoldDB" id="A0A3B4ZFL2"/>
<dbReference type="GeneTree" id="ENSGT00730000112205"/>
<evidence type="ECO:0000256" key="8">
    <source>
        <dbReference type="SAM" id="SignalP"/>
    </source>
</evidence>
<dbReference type="GO" id="GO:0005179">
    <property type="term" value="F:hormone activity"/>
    <property type="evidence" value="ECO:0007669"/>
    <property type="project" value="InterPro"/>
</dbReference>
<name>A0A3B4ZFL2_9TELE</name>
<keyword evidence="10" id="KW-1185">Reference proteome</keyword>
<dbReference type="GO" id="GO:0007189">
    <property type="term" value="P:adenylate cyclase-activating G protein-coupled receptor signaling pathway"/>
    <property type="evidence" value="ECO:0007669"/>
    <property type="project" value="TreeGrafter"/>
</dbReference>